<dbReference type="EMBL" id="JAJJMA010345951">
    <property type="protein sequence ID" value="MCL7052076.1"/>
    <property type="molecule type" value="Genomic_DNA"/>
</dbReference>
<evidence type="ECO:0000313" key="2">
    <source>
        <dbReference type="Proteomes" id="UP001177140"/>
    </source>
</evidence>
<protein>
    <submittedName>
        <fullName evidence="1">Uncharacterized protein</fullName>
    </submittedName>
</protein>
<organism evidence="1 2">
    <name type="scientific">Papaver nudicaule</name>
    <name type="common">Iceland poppy</name>
    <dbReference type="NCBI Taxonomy" id="74823"/>
    <lineage>
        <taxon>Eukaryota</taxon>
        <taxon>Viridiplantae</taxon>
        <taxon>Streptophyta</taxon>
        <taxon>Embryophyta</taxon>
        <taxon>Tracheophyta</taxon>
        <taxon>Spermatophyta</taxon>
        <taxon>Magnoliopsida</taxon>
        <taxon>Ranunculales</taxon>
        <taxon>Papaveraceae</taxon>
        <taxon>Papaveroideae</taxon>
        <taxon>Papaver</taxon>
    </lineage>
</organism>
<sequence length="318" mass="35985">MAISVLLRALTRRSRFSTSISSYESVFRNVNTPMIPCLGSVLGKTLSLGSRAFCSKTDHNDLAAQNETKRLFVSNPRKIIFKYVCASDEPQEDSKCFKIRKIVETPTGETLFGLDKGGYRYYSLSFFYLFVQGTYCEAAESFSGRKISEWSIAVPPFFKQQLDSLEFSSALDGIFKESGIIRISSDLLDFISTRTKEIMASGNRIVLNSGTGCIKLTLDFNDFFDVRIWEIITNGEKTVLEIIVDELKRNGFDFAEDALALQKLEQAVERAIARRTNVVKLNLPVRAGHPEMSTTVSWGTCDEFYERIDYDSYTCRPH</sequence>
<evidence type="ECO:0000313" key="1">
    <source>
        <dbReference type="EMBL" id="MCL7052076.1"/>
    </source>
</evidence>
<proteinExistence type="predicted"/>
<dbReference type="Proteomes" id="UP001177140">
    <property type="component" value="Unassembled WGS sequence"/>
</dbReference>
<accession>A0AA41W2U8</accession>
<reference evidence="1" key="1">
    <citation type="submission" date="2022-03" db="EMBL/GenBank/DDBJ databases">
        <title>A functionally conserved STORR gene fusion in Papaver species that diverged 16.8 million years ago.</title>
        <authorList>
            <person name="Catania T."/>
        </authorList>
    </citation>
    <scope>NUCLEOTIDE SEQUENCE</scope>
    <source>
        <strain evidence="1">S-191538</strain>
    </source>
</reference>
<gene>
    <name evidence="1" type="ORF">MKW94_000060</name>
</gene>
<dbReference type="AlphaFoldDB" id="A0AA41W2U8"/>
<name>A0AA41W2U8_PAPNU</name>
<comment type="caution">
    <text evidence="1">The sequence shown here is derived from an EMBL/GenBank/DDBJ whole genome shotgun (WGS) entry which is preliminary data.</text>
</comment>
<keyword evidence="2" id="KW-1185">Reference proteome</keyword>